<protein>
    <submittedName>
        <fullName evidence="2">Uncharacterized protein</fullName>
    </submittedName>
</protein>
<feature type="region of interest" description="Disordered" evidence="1">
    <location>
        <begin position="27"/>
        <end position="49"/>
    </location>
</feature>
<evidence type="ECO:0000256" key="1">
    <source>
        <dbReference type="SAM" id="MobiDB-lite"/>
    </source>
</evidence>
<dbReference type="EMBL" id="JBEFKJ010000006">
    <property type="protein sequence ID" value="KAL2045783.1"/>
    <property type="molecule type" value="Genomic_DNA"/>
</dbReference>
<dbReference type="Proteomes" id="UP001590950">
    <property type="component" value="Unassembled WGS sequence"/>
</dbReference>
<organism evidence="2 3">
    <name type="scientific">Stereocaulon virgatum</name>
    <dbReference type="NCBI Taxonomy" id="373712"/>
    <lineage>
        <taxon>Eukaryota</taxon>
        <taxon>Fungi</taxon>
        <taxon>Dikarya</taxon>
        <taxon>Ascomycota</taxon>
        <taxon>Pezizomycotina</taxon>
        <taxon>Lecanoromycetes</taxon>
        <taxon>OSLEUM clade</taxon>
        <taxon>Lecanoromycetidae</taxon>
        <taxon>Lecanorales</taxon>
        <taxon>Lecanorineae</taxon>
        <taxon>Stereocaulaceae</taxon>
        <taxon>Stereocaulon</taxon>
    </lineage>
</organism>
<proteinExistence type="predicted"/>
<comment type="caution">
    <text evidence="2">The sequence shown here is derived from an EMBL/GenBank/DDBJ whole genome shotgun (WGS) entry which is preliminary data.</text>
</comment>
<reference evidence="2 3" key="1">
    <citation type="submission" date="2024-09" db="EMBL/GenBank/DDBJ databases">
        <title>Rethinking Asexuality: The Enigmatic Case of Functional Sexual Genes in Lepraria (Stereocaulaceae).</title>
        <authorList>
            <person name="Doellman M."/>
            <person name="Sun Y."/>
            <person name="Barcenas-Pena A."/>
            <person name="Lumbsch H.T."/>
            <person name="Grewe F."/>
        </authorList>
    </citation>
    <scope>NUCLEOTIDE SEQUENCE [LARGE SCALE GENOMIC DNA]</scope>
    <source>
        <strain evidence="2 3">Mercado 3170</strain>
    </source>
</reference>
<keyword evidence="3" id="KW-1185">Reference proteome</keyword>
<evidence type="ECO:0000313" key="3">
    <source>
        <dbReference type="Proteomes" id="UP001590950"/>
    </source>
</evidence>
<evidence type="ECO:0000313" key="2">
    <source>
        <dbReference type="EMBL" id="KAL2045783.1"/>
    </source>
</evidence>
<accession>A0ABR4AL09</accession>
<gene>
    <name evidence="2" type="ORF">N7G274_002214</name>
</gene>
<name>A0ABR4AL09_9LECA</name>
<sequence length="237" mass="25246">MAAPNHYRTLNGVNPNGGVPPNRVFVQAPMPPPPNNGPPHGGRVPHRGQPPPYAAHGDPVGIIFYPCYQPYPVPYPVPAPYPVAAVPAVCPILPGLAPPPAAPPAPAPAYAPYEPPGQYVDGHQVAGLGYTYIPTKDNVKINFIGDGSRPCDYAGEFSKPFDYSVHLVPCNMTVRELMTQLGMPKDGDKGLTEVINTGGNTWQAGDTFTYHGAAHDQTLGQIGWTPAKGTIWVCIKR</sequence>